<evidence type="ECO:0008006" key="5">
    <source>
        <dbReference type="Google" id="ProtNLM"/>
    </source>
</evidence>
<evidence type="ECO:0000313" key="4">
    <source>
        <dbReference type="Proteomes" id="UP001375240"/>
    </source>
</evidence>
<organism evidence="3 4">
    <name type="scientific">Orbilia brochopaga</name>
    <dbReference type="NCBI Taxonomy" id="3140254"/>
    <lineage>
        <taxon>Eukaryota</taxon>
        <taxon>Fungi</taxon>
        <taxon>Dikarya</taxon>
        <taxon>Ascomycota</taxon>
        <taxon>Pezizomycotina</taxon>
        <taxon>Orbiliomycetes</taxon>
        <taxon>Orbiliales</taxon>
        <taxon>Orbiliaceae</taxon>
        <taxon>Orbilia</taxon>
    </lineage>
</organism>
<feature type="compositionally biased region" description="Polar residues" evidence="2">
    <location>
        <begin position="48"/>
        <end position="61"/>
    </location>
</feature>
<gene>
    <name evidence="3" type="ORF">TWF696_005994</name>
</gene>
<feature type="region of interest" description="Disordered" evidence="2">
    <location>
        <begin position="1"/>
        <end position="91"/>
    </location>
</feature>
<keyword evidence="4" id="KW-1185">Reference proteome</keyword>
<dbReference type="EMBL" id="JAVHNQ010000004">
    <property type="protein sequence ID" value="KAK6349715.1"/>
    <property type="molecule type" value="Genomic_DNA"/>
</dbReference>
<sequence>MASNGRDRKPNNQDKSHAAPPMKRSSSARDRRQRNVVQPGLTRPEPPISNNQRQDHQSSVAPPQRLQRRFGSDTNINEQKKPRGPERPPPERKVLDIRLVLCNWSIKLDDYGRCFQEHYSNYRWLLSRLLSENLQEPSALFGSLPEDTQKKLHKIISKIESYIYQLNRVVKVVDTIERDDQSSVVINWLPKPASDTLLNDIKRACTIPSGSLGLDGMSLTIKPGNRRALSSDIDNCLRELEVILSPFRMPTDMVGWCLNPPSNPKYLPERTESISSRIEDEEFRLGIYEMNTVDPQCVEPNGEWRGIAKLFLHFIQDNGSRHWFHGTGWLVDNYTIATNGHNVYNWSRKPDGTAVYNPKQYTLMRLTSIEVIFGLERDPSAHYGTYVVVHSNWYRDPAAAASLRYDLAFIRLDTAPSGVTPLEYSITPCYSHLRTATCVGYPAESKNGLEMHIASGKLRYDVNNAGGMIEHILDTECGNSGGPVLCDRYVIGVHRGSGVPLAKCFDKNGKVHVVKRVNKAVIIDNGANNPEGFRLVLEYLATHRLDKGVTVMLRSDVVRQGDDGFCGYQVQYPTVN</sequence>
<evidence type="ECO:0000313" key="3">
    <source>
        <dbReference type="EMBL" id="KAK6349715.1"/>
    </source>
</evidence>
<dbReference type="InterPro" id="IPR043504">
    <property type="entry name" value="Peptidase_S1_PA_chymotrypsin"/>
</dbReference>
<feature type="compositionally biased region" description="Basic and acidic residues" evidence="2">
    <location>
        <begin position="1"/>
        <end position="17"/>
    </location>
</feature>
<dbReference type="InterPro" id="IPR050966">
    <property type="entry name" value="Glutamyl_endopeptidase"/>
</dbReference>
<evidence type="ECO:0000256" key="2">
    <source>
        <dbReference type="SAM" id="MobiDB-lite"/>
    </source>
</evidence>
<dbReference type="PANTHER" id="PTHR15462:SF8">
    <property type="entry name" value="SERINE PROTEASE"/>
    <property type="match status" value="1"/>
</dbReference>
<dbReference type="AlphaFoldDB" id="A0AAV9UUZ1"/>
<reference evidence="3 4" key="1">
    <citation type="submission" date="2019-10" db="EMBL/GenBank/DDBJ databases">
        <authorList>
            <person name="Palmer J.M."/>
        </authorList>
    </citation>
    <scope>NUCLEOTIDE SEQUENCE [LARGE SCALE GENOMIC DNA]</scope>
    <source>
        <strain evidence="3 4">TWF696</strain>
    </source>
</reference>
<keyword evidence="1" id="KW-0732">Signal</keyword>
<comment type="caution">
    <text evidence="3">The sequence shown here is derived from an EMBL/GenBank/DDBJ whole genome shotgun (WGS) entry which is preliminary data.</text>
</comment>
<proteinExistence type="predicted"/>
<accession>A0AAV9UUZ1</accession>
<dbReference type="SUPFAM" id="SSF50494">
    <property type="entry name" value="Trypsin-like serine proteases"/>
    <property type="match status" value="1"/>
</dbReference>
<dbReference type="Gene3D" id="2.40.10.10">
    <property type="entry name" value="Trypsin-like serine proteases"/>
    <property type="match status" value="2"/>
</dbReference>
<dbReference type="InterPro" id="IPR009003">
    <property type="entry name" value="Peptidase_S1_PA"/>
</dbReference>
<evidence type="ECO:0000256" key="1">
    <source>
        <dbReference type="ARBA" id="ARBA00022729"/>
    </source>
</evidence>
<dbReference type="Proteomes" id="UP001375240">
    <property type="component" value="Unassembled WGS sequence"/>
</dbReference>
<name>A0AAV9UUZ1_9PEZI</name>
<dbReference type="Pfam" id="PF13365">
    <property type="entry name" value="Trypsin_2"/>
    <property type="match status" value="1"/>
</dbReference>
<feature type="compositionally biased region" description="Basic and acidic residues" evidence="2">
    <location>
        <begin position="78"/>
        <end position="91"/>
    </location>
</feature>
<dbReference type="PANTHER" id="PTHR15462">
    <property type="entry name" value="SERINE PROTEASE"/>
    <property type="match status" value="1"/>
</dbReference>
<protein>
    <recommendedName>
        <fullName evidence="5">Serine protease</fullName>
    </recommendedName>
</protein>